<sequence length="497" mass="54652">MNRYFLITGASGLLGSFLMRDCLRQGLPIAVLVRKSRIESAKGRVESILAGWESRLGCILPRPIVLEGDICQKDLGLSDSAQQWVGKNCHSLVHSAASLSFELDEETNEPWRSNLEGTRNALEFARKVGIRKFHQVSTAYVCGLRTGKILESDVDVGQSLGNPYEESKLAAEKLVRTWEGIDTLTVHRPAIIVGDSQTGYTTTYHGFYTPLKVVHMLVGKVPASEMNVLFLLQALGLTGEERKNFVPVDWVSSVMTHILADESLHGRTYHLTPSNRVSINEMTAVLSDAIQKLSIPALEKASPDLLDSEGFEDIFRTQMETYQSYWRDDPEFGTANTLAAAPEIPCPVIDGEVMWRLAKFAVENNFGWPISRPVPAPLDVGTQLLQRARSDRPLINGYAMESPFCAVLEVSGPGGGEWTLQRQGPHLAELFDGRADESLPHAYLSSHTFRRLASGETKAADALRVGNLVVQGAGNSLDTVLDFVDHVAQQLPKSNPS</sequence>
<evidence type="ECO:0000313" key="2">
    <source>
        <dbReference type="EMBL" id="TWU33640.1"/>
    </source>
</evidence>
<dbReference type="InterPro" id="IPR013120">
    <property type="entry name" value="FAR_NAD-bd"/>
</dbReference>
<reference evidence="2 3" key="1">
    <citation type="submission" date="2019-02" db="EMBL/GenBank/DDBJ databases">
        <title>Deep-cultivation of Planctomycetes and their phenomic and genomic characterization uncovers novel biology.</title>
        <authorList>
            <person name="Wiegand S."/>
            <person name="Jogler M."/>
            <person name="Boedeker C."/>
            <person name="Pinto D."/>
            <person name="Vollmers J."/>
            <person name="Rivas-Marin E."/>
            <person name="Kohn T."/>
            <person name="Peeters S.H."/>
            <person name="Heuer A."/>
            <person name="Rast P."/>
            <person name="Oberbeckmann S."/>
            <person name="Bunk B."/>
            <person name="Jeske O."/>
            <person name="Meyerdierks A."/>
            <person name="Storesund J.E."/>
            <person name="Kallscheuer N."/>
            <person name="Luecker S."/>
            <person name="Lage O.M."/>
            <person name="Pohl T."/>
            <person name="Merkel B.J."/>
            <person name="Hornburger P."/>
            <person name="Mueller R.-W."/>
            <person name="Bruemmer F."/>
            <person name="Labrenz M."/>
            <person name="Spormann A.M."/>
            <person name="Op Den Camp H."/>
            <person name="Overmann J."/>
            <person name="Amann R."/>
            <person name="Jetten M.S.M."/>
            <person name="Mascher T."/>
            <person name="Medema M.H."/>
            <person name="Devos D.P."/>
            <person name="Kaster A.-K."/>
            <person name="Ovreas L."/>
            <person name="Rohde M."/>
            <person name="Galperin M.Y."/>
            <person name="Jogler C."/>
        </authorList>
    </citation>
    <scope>NUCLEOTIDE SEQUENCE [LARGE SCALE GENOMIC DNA]</scope>
    <source>
        <strain evidence="2 3">Q31b</strain>
    </source>
</reference>
<dbReference type="AlphaFoldDB" id="A0A5C6D9U7"/>
<keyword evidence="3" id="KW-1185">Reference proteome</keyword>
<comment type="caution">
    <text evidence="2">The sequence shown here is derived from an EMBL/GenBank/DDBJ whole genome shotgun (WGS) entry which is preliminary data.</text>
</comment>
<dbReference type="SUPFAM" id="SSF51735">
    <property type="entry name" value="NAD(P)-binding Rossmann-fold domains"/>
    <property type="match status" value="1"/>
</dbReference>
<feature type="domain" description="Thioester reductase (TE)" evidence="1">
    <location>
        <begin position="7"/>
        <end position="255"/>
    </location>
</feature>
<dbReference type="InterPro" id="IPR036291">
    <property type="entry name" value="NAD(P)-bd_dom_sf"/>
</dbReference>
<accession>A0A5C6D9U7</accession>
<dbReference type="InterPro" id="IPR050177">
    <property type="entry name" value="Lipid_A_modif_metabolic_enz"/>
</dbReference>
<proteinExistence type="predicted"/>
<organism evidence="2 3">
    <name type="scientific">Novipirellula aureliae</name>
    <dbReference type="NCBI Taxonomy" id="2527966"/>
    <lineage>
        <taxon>Bacteria</taxon>
        <taxon>Pseudomonadati</taxon>
        <taxon>Planctomycetota</taxon>
        <taxon>Planctomycetia</taxon>
        <taxon>Pirellulales</taxon>
        <taxon>Pirellulaceae</taxon>
        <taxon>Novipirellula</taxon>
    </lineage>
</organism>
<evidence type="ECO:0000313" key="3">
    <source>
        <dbReference type="Proteomes" id="UP000315471"/>
    </source>
</evidence>
<dbReference type="Pfam" id="PF07993">
    <property type="entry name" value="NAD_binding_4"/>
    <property type="match status" value="1"/>
</dbReference>
<name>A0A5C6D9U7_9BACT</name>
<dbReference type="EMBL" id="SJPY01000013">
    <property type="protein sequence ID" value="TWU33640.1"/>
    <property type="molecule type" value="Genomic_DNA"/>
</dbReference>
<dbReference type="PANTHER" id="PTHR43245:SF51">
    <property type="entry name" value="SHORT CHAIN DEHYDROGENASE_REDUCTASE FAMILY 42E, MEMBER 2"/>
    <property type="match status" value="1"/>
</dbReference>
<dbReference type="RefSeq" id="WP_146602753.1">
    <property type="nucleotide sequence ID" value="NZ_SJPY01000013.1"/>
</dbReference>
<dbReference type="PANTHER" id="PTHR43245">
    <property type="entry name" value="BIFUNCTIONAL POLYMYXIN RESISTANCE PROTEIN ARNA"/>
    <property type="match status" value="1"/>
</dbReference>
<dbReference type="Gene3D" id="3.40.50.720">
    <property type="entry name" value="NAD(P)-binding Rossmann-like Domain"/>
    <property type="match status" value="1"/>
</dbReference>
<dbReference type="OrthoDB" id="9807212at2"/>
<protein>
    <submittedName>
        <fullName evidence="2">Linear gramicidin synthase subunit D</fullName>
    </submittedName>
</protein>
<dbReference type="CDD" id="cd05263">
    <property type="entry name" value="MupV_like_SDR_e"/>
    <property type="match status" value="1"/>
</dbReference>
<gene>
    <name evidence="2" type="primary">lgrD_2</name>
    <name evidence="2" type="ORF">Q31b_56970</name>
</gene>
<dbReference type="Proteomes" id="UP000315471">
    <property type="component" value="Unassembled WGS sequence"/>
</dbReference>
<evidence type="ECO:0000259" key="1">
    <source>
        <dbReference type="Pfam" id="PF07993"/>
    </source>
</evidence>